<dbReference type="PRINTS" id="PR00389">
    <property type="entry name" value="PHPHLIPASEA2"/>
</dbReference>
<dbReference type="GO" id="GO:0016042">
    <property type="term" value="P:lipid catabolic process"/>
    <property type="evidence" value="ECO:0007669"/>
    <property type="project" value="InterPro"/>
</dbReference>
<dbReference type="PANTHER" id="PTHR11716:SF100">
    <property type="entry name" value="PHOSPHOLIPASE A2"/>
    <property type="match status" value="1"/>
</dbReference>
<sequence>MSKLFIYCILVWSIAAVFSSPINPPKGQGRTVFQFGRIIQHITGRNPFDYNGYGCHCGRGSKGSKVVDAVDQCCVAHDNCYNSASYDYNFVTNDIQCTNTPGTVDREACECDRRAALCFRSSPFNEAYKNYPANNC</sequence>
<comment type="subcellular location">
    <subcellularLocation>
        <location evidence="1 8">Secreted</location>
    </subcellularLocation>
</comment>
<keyword evidence="2 8" id="KW-0964">Secreted</keyword>
<feature type="chain" id="PRO_5035957061" description="Phospholipase A2" evidence="8">
    <location>
        <begin position="20"/>
        <end position="136"/>
    </location>
</feature>
<evidence type="ECO:0000313" key="18">
    <source>
        <dbReference type="Proteomes" id="UP000663882"/>
    </source>
</evidence>
<keyword evidence="8" id="KW-0732">Signal</keyword>
<dbReference type="InterPro" id="IPR033112">
    <property type="entry name" value="PLA2_Asp_AS"/>
</dbReference>
<dbReference type="GO" id="GO:0050482">
    <property type="term" value="P:arachidonate secretion"/>
    <property type="evidence" value="ECO:0007669"/>
    <property type="project" value="InterPro"/>
</dbReference>
<dbReference type="GO" id="GO:0006644">
    <property type="term" value="P:phospholipid metabolic process"/>
    <property type="evidence" value="ECO:0007669"/>
    <property type="project" value="InterPro"/>
</dbReference>
<keyword evidence="8" id="KW-0443">Lipid metabolism</keyword>
<dbReference type="OrthoDB" id="5841574at2759"/>
<dbReference type="EMBL" id="CAJNOH010001634">
    <property type="protein sequence ID" value="CAF1236995.1"/>
    <property type="molecule type" value="Genomic_DNA"/>
</dbReference>
<evidence type="ECO:0000313" key="11">
    <source>
        <dbReference type="EMBL" id="CAF1196485.1"/>
    </source>
</evidence>
<feature type="domain" description="Phospholipase A2-like central" evidence="9">
    <location>
        <begin position="31"/>
        <end position="136"/>
    </location>
</feature>
<dbReference type="Proteomes" id="UP000663889">
    <property type="component" value="Unassembled WGS sequence"/>
</dbReference>
<dbReference type="GO" id="GO:0047498">
    <property type="term" value="F:calcium-dependent phospholipase A2 activity"/>
    <property type="evidence" value="ECO:0007669"/>
    <property type="project" value="TreeGrafter"/>
</dbReference>
<organism evidence="11 18">
    <name type="scientific">Rotaria sordida</name>
    <dbReference type="NCBI Taxonomy" id="392033"/>
    <lineage>
        <taxon>Eukaryota</taxon>
        <taxon>Metazoa</taxon>
        <taxon>Spiralia</taxon>
        <taxon>Gnathifera</taxon>
        <taxon>Rotifera</taxon>
        <taxon>Eurotatoria</taxon>
        <taxon>Bdelloidea</taxon>
        <taxon>Philodinida</taxon>
        <taxon>Philodinidae</taxon>
        <taxon>Rotaria</taxon>
    </lineage>
</organism>
<proteinExistence type="inferred from homology"/>
<feature type="disulfide bond" evidence="6">
    <location>
        <begin position="97"/>
        <end position="109"/>
    </location>
</feature>
<comment type="similarity">
    <text evidence="7">Belongs to the phospholipase A2 family.</text>
</comment>
<evidence type="ECO:0000259" key="9">
    <source>
        <dbReference type="SMART" id="SM00085"/>
    </source>
</evidence>
<feature type="active site" evidence="4">
    <location>
        <position position="77"/>
    </location>
</feature>
<evidence type="ECO:0000256" key="8">
    <source>
        <dbReference type="RuleBase" id="RU361236"/>
    </source>
</evidence>
<dbReference type="EMBL" id="CAJNOU010002356">
    <property type="protein sequence ID" value="CAF1314087.1"/>
    <property type="molecule type" value="Genomic_DNA"/>
</dbReference>
<keyword evidence="17" id="KW-1185">Reference proteome</keyword>
<feature type="disulfide bond" evidence="6">
    <location>
        <begin position="57"/>
        <end position="74"/>
    </location>
</feature>
<feature type="signal peptide" evidence="8">
    <location>
        <begin position="1"/>
        <end position="19"/>
    </location>
</feature>
<dbReference type="PANTHER" id="PTHR11716">
    <property type="entry name" value="PHOSPHOLIPASE A2 FAMILY MEMBER"/>
    <property type="match status" value="1"/>
</dbReference>
<evidence type="ECO:0000313" key="10">
    <source>
        <dbReference type="EMBL" id="CAF1191056.1"/>
    </source>
</evidence>
<gene>
    <name evidence="14" type="ORF">JXQ802_LOCUS37985</name>
    <name evidence="15" type="ORF">JXQ802_LOCUS41473</name>
    <name evidence="16" type="ORF">OTI717_LOCUS16912</name>
    <name evidence="10" type="ORF">PYM288_LOCUS24346</name>
    <name evidence="12" type="ORF">PYM288_LOCUS26678</name>
    <name evidence="11" type="ORF">RFH988_LOCUS24355</name>
    <name evidence="13" type="ORF">SEV965_LOCUS26953</name>
</gene>
<dbReference type="PROSITE" id="PS00118">
    <property type="entry name" value="PA2_HIS"/>
    <property type="match status" value="1"/>
</dbReference>
<reference evidence="11" key="1">
    <citation type="submission" date="2021-02" db="EMBL/GenBank/DDBJ databases">
        <authorList>
            <person name="Nowell W R."/>
        </authorList>
    </citation>
    <scope>NUCLEOTIDE SEQUENCE</scope>
</reference>
<protein>
    <recommendedName>
        <fullName evidence="8">Phospholipase A2</fullName>
        <ecNumber evidence="8">3.1.1.4</ecNumber>
    </recommendedName>
</protein>
<evidence type="ECO:0000256" key="7">
    <source>
        <dbReference type="RuleBase" id="RU003654"/>
    </source>
</evidence>
<dbReference type="InterPro" id="IPR016090">
    <property type="entry name" value="PLA2-like_dom"/>
</dbReference>
<dbReference type="Proteomes" id="UP000663823">
    <property type="component" value="Unassembled WGS sequence"/>
</dbReference>
<evidence type="ECO:0000313" key="12">
    <source>
        <dbReference type="EMBL" id="CAF1236995.1"/>
    </source>
</evidence>
<dbReference type="Pfam" id="PF00068">
    <property type="entry name" value="Phospholip_A2_1"/>
    <property type="match status" value="1"/>
</dbReference>
<feature type="disulfide bond" evidence="6">
    <location>
        <begin position="80"/>
        <end position="111"/>
    </location>
</feature>
<dbReference type="SUPFAM" id="SSF48619">
    <property type="entry name" value="Phospholipase A2, PLA2"/>
    <property type="match status" value="1"/>
</dbReference>
<dbReference type="EMBL" id="CAJNOO010001770">
    <property type="protein sequence ID" value="CAF1196485.1"/>
    <property type="molecule type" value="Genomic_DNA"/>
</dbReference>
<dbReference type="SMART" id="SM00085">
    <property type="entry name" value="PA2c"/>
    <property type="match status" value="1"/>
</dbReference>
<evidence type="ECO:0000313" key="15">
    <source>
        <dbReference type="EMBL" id="CAF1519201.1"/>
    </source>
</evidence>
<evidence type="ECO:0000313" key="16">
    <source>
        <dbReference type="EMBL" id="CAF3775802.1"/>
    </source>
</evidence>
<comment type="cofactor">
    <cofactor evidence="5">
        <name>Ca(2+)</name>
        <dbReference type="ChEBI" id="CHEBI:29108"/>
    </cofactor>
    <text evidence="5">Binds 1 Ca(2+) ion per subunit.</text>
</comment>
<dbReference type="InterPro" id="IPR036444">
    <property type="entry name" value="PLipase_A2_dom_sf"/>
</dbReference>
<dbReference type="GO" id="GO:0005509">
    <property type="term" value="F:calcium ion binding"/>
    <property type="evidence" value="ECO:0007669"/>
    <property type="project" value="InterPro"/>
</dbReference>
<dbReference type="EMBL" id="CAJOAX010002168">
    <property type="protein sequence ID" value="CAF3775802.1"/>
    <property type="molecule type" value="Genomic_DNA"/>
</dbReference>
<dbReference type="InterPro" id="IPR001211">
    <property type="entry name" value="PLA2"/>
</dbReference>
<comment type="caution">
    <text evidence="11">The sequence shown here is derived from an EMBL/GenBank/DDBJ whole genome shotgun (WGS) entry which is preliminary data.</text>
</comment>
<feature type="binding site" evidence="5">
    <location>
        <position position="60"/>
    </location>
    <ligand>
        <name>Ca(2+)</name>
        <dbReference type="ChEBI" id="CHEBI:29108"/>
    </ligand>
</feature>
<evidence type="ECO:0000256" key="3">
    <source>
        <dbReference type="ARBA" id="ARBA00023157"/>
    </source>
</evidence>
<evidence type="ECO:0000256" key="6">
    <source>
        <dbReference type="PIRSR" id="PIRSR601211-3"/>
    </source>
</evidence>
<feature type="active site" evidence="4">
    <location>
        <position position="112"/>
    </location>
</feature>
<name>A0A814W1U2_9BILA</name>
<keyword evidence="3 6" id="KW-1015">Disulfide bond</keyword>
<evidence type="ECO:0000256" key="5">
    <source>
        <dbReference type="PIRSR" id="PIRSR601211-2"/>
    </source>
</evidence>
<dbReference type="AlphaFoldDB" id="A0A814W1U2"/>
<dbReference type="PROSITE" id="PS00119">
    <property type="entry name" value="PA2_ASP"/>
    <property type="match status" value="1"/>
</dbReference>
<dbReference type="Proteomes" id="UP000663870">
    <property type="component" value="Unassembled WGS sequence"/>
</dbReference>
<dbReference type="Gene3D" id="1.20.90.10">
    <property type="entry name" value="Phospholipase A2 domain"/>
    <property type="match status" value="1"/>
</dbReference>
<evidence type="ECO:0000313" key="14">
    <source>
        <dbReference type="EMBL" id="CAF1457727.1"/>
    </source>
</evidence>
<comment type="catalytic activity">
    <reaction evidence="8">
        <text>a 1,2-diacyl-sn-glycero-3-phosphocholine + H2O = a 1-acyl-sn-glycero-3-phosphocholine + a fatty acid + H(+)</text>
        <dbReference type="Rhea" id="RHEA:15801"/>
        <dbReference type="ChEBI" id="CHEBI:15377"/>
        <dbReference type="ChEBI" id="CHEBI:15378"/>
        <dbReference type="ChEBI" id="CHEBI:28868"/>
        <dbReference type="ChEBI" id="CHEBI:57643"/>
        <dbReference type="ChEBI" id="CHEBI:58168"/>
        <dbReference type="EC" id="3.1.1.4"/>
    </reaction>
</comment>
<feature type="binding site" evidence="5">
    <location>
        <position position="78"/>
    </location>
    <ligand>
        <name>Ca(2+)</name>
        <dbReference type="ChEBI" id="CHEBI:29108"/>
    </ligand>
</feature>
<feature type="binding site" evidence="5">
    <location>
        <position position="58"/>
    </location>
    <ligand>
        <name>Ca(2+)</name>
        <dbReference type="ChEBI" id="CHEBI:29108"/>
    </ligand>
</feature>
<dbReference type="GO" id="GO:0005576">
    <property type="term" value="C:extracellular region"/>
    <property type="evidence" value="ECO:0007669"/>
    <property type="project" value="UniProtKB-SubCell"/>
</dbReference>
<dbReference type="InterPro" id="IPR033113">
    <property type="entry name" value="PLA2_histidine"/>
</dbReference>
<dbReference type="CDD" id="cd00125">
    <property type="entry name" value="PLA2c"/>
    <property type="match status" value="1"/>
</dbReference>
<dbReference type="EMBL" id="CAJNOL010002649">
    <property type="protein sequence ID" value="CAF1519201.1"/>
    <property type="molecule type" value="Genomic_DNA"/>
</dbReference>
<evidence type="ECO:0000256" key="2">
    <source>
        <dbReference type="ARBA" id="ARBA00022525"/>
    </source>
</evidence>
<keyword evidence="5 8" id="KW-0106">Calcium</keyword>
<dbReference type="EC" id="3.1.1.4" evidence="8"/>
<dbReference type="GO" id="GO:0005543">
    <property type="term" value="F:phospholipid binding"/>
    <property type="evidence" value="ECO:0007669"/>
    <property type="project" value="TreeGrafter"/>
</dbReference>
<evidence type="ECO:0000313" key="13">
    <source>
        <dbReference type="EMBL" id="CAF1314087.1"/>
    </source>
</evidence>
<evidence type="ECO:0000256" key="1">
    <source>
        <dbReference type="ARBA" id="ARBA00004613"/>
    </source>
</evidence>
<accession>A0A814W1U2</accession>
<evidence type="ECO:0000313" key="17">
    <source>
        <dbReference type="Proteomes" id="UP000663870"/>
    </source>
</evidence>
<dbReference type="EMBL" id="CAJNOL010002071">
    <property type="protein sequence ID" value="CAF1457727.1"/>
    <property type="molecule type" value="Genomic_DNA"/>
</dbReference>
<feature type="disulfide bond" evidence="6">
    <location>
        <begin position="73"/>
        <end position="118"/>
    </location>
</feature>
<dbReference type="Proteomes" id="UP000663854">
    <property type="component" value="Unassembled WGS sequence"/>
</dbReference>
<evidence type="ECO:0000256" key="4">
    <source>
        <dbReference type="PIRSR" id="PIRSR601211-1"/>
    </source>
</evidence>
<keyword evidence="8" id="KW-0378">Hydrolase</keyword>
<keyword evidence="5" id="KW-0479">Metal-binding</keyword>
<dbReference type="Proteomes" id="UP000663882">
    <property type="component" value="Unassembled WGS sequence"/>
</dbReference>
<dbReference type="EMBL" id="CAJNOH010001216">
    <property type="protein sequence ID" value="CAF1191056.1"/>
    <property type="molecule type" value="Genomic_DNA"/>
</dbReference>